<feature type="compositionally biased region" description="Low complexity" evidence="1">
    <location>
        <begin position="164"/>
        <end position="210"/>
    </location>
</feature>
<dbReference type="OrthoDB" id="414698at2759"/>
<accession>A0A067C5W5</accession>
<dbReference type="STRING" id="695850.A0A067C5W5"/>
<proteinExistence type="predicted"/>
<evidence type="ECO:0000313" key="3">
    <source>
        <dbReference type="Proteomes" id="UP000030745"/>
    </source>
</evidence>
<dbReference type="Pfam" id="PF06041">
    <property type="entry name" value="DUF924"/>
    <property type="match status" value="1"/>
</dbReference>
<dbReference type="AlphaFoldDB" id="A0A067C5W5"/>
<gene>
    <name evidence="2" type="ORF">SPRG_08510</name>
</gene>
<dbReference type="InterPro" id="IPR011990">
    <property type="entry name" value="TPR-like_helical_dom_sf"/>
</dbReference>
<name>A0A067C5W5_SAPPC</name>
<protein>
    <submittedName>
        <fullName evidence="2">Uncharacterized protein</fullName>
    </submittedName>
</protein>
<dbReference type="Gene3D" id="1.20.58.320">
    <property type="entry name" value="TPR-like"/>
    <property type="match status" value="1"/>
</dbReference>
<reference evidence="2 3" key="1">
    <citation type="journal article" date="2013" name="PLoS Genet.">
        <title>Distinctive expansion of potential virulence genes in the genome of the oomycete fish pathogen Saprolegnia parasitica.</title>
        <authorList>
            <person name="Jiang R.H."/>
            <person name="de Bruijn I."/>
            <person name="Haas B.J."/>
            <person name="Belmonte R."/>
            <person name="Lobach L."/>
            <person name="Christie J."/>
            <person name="van den Ackerveken G."/>
            <person name="Bottin A."/>
            <person name="Bulone V."/>
            <person name="Diaz-Moreno S.M."/>
            <person name="Dumas B."/>
            <person name="Fan L."/>
            <person name="Gaulin E."/>
            <person name="Govers F."/>
            <person name="Grenville-Briggs L.J."/>
            <person name="Horner N.R."/>
            <person name="Levin J.Z."/>
            <person name="Mammella M."/>
            <person name="Meijer H.J."/>
            <person name="Morris P."/>
            <person name="Nusbaum C."/>
            <person name="Oome S."/>
            <person name="Phillips A.J."/>
            <person name="van Rooyen D."/>
            <person name="Rzeszutek E."/>
            <person name="Saraiva M."/>
            <person name="Secombes C.J."/>
            <person name="Seidl M.F."/>
            <person name="Snel B."/>
            <person name="Stassen J.H."/>
            <person name="Sykes S."/>
            <person name="Tripathy S."/>
            <person name="van den Berg H."/>
            <person name="Vega-Arreguin J.C."/>
            <person name="Wawra S."/>
            <person name="Young S.K."/>
            <person name="Zeng Q."/>
            <person name="Dieguez-Uribeondo J."/>
            <person name="Russ C."/>
            <person name="Tyler B.M."/>
            <person name="van West P."/>
        </authorList>
    </citation>
    <scope>NUCLEOTIDE SEQUENCE [LARGE SCALE GENOMIC DNA]</scope>
    <source>
        <strain evidence="2 3">CBS 223.65</strain>
    </source>
</reference>
<dbReference type="EMBL" id="KK583226">
    <property type="protein sequence ID" value="KDO26149.1"/>
    <property type="molecule type" value="Genomic_DNA"/>
</dbReference>
<feature type="compositionally biased region" description="Low complexity" evidence="1">
    <location>
        <begin position="146"/>
        <end position="158"/>
    </location>
</feature>
<dbReference type="Proteomes" id="UP000030745">
    <property type="component" value="Unassembled WGS sequence"/>
</dbReference>
<dbReference type="SUPFAM" id="SSF48452">
    <property type="entry name" value="TPR-like"/>
    <property type="match status" value="1"/>
</dbReference>
<evidence type="ECO:0000313" key="2">
    <source>
        <dbReference type="EMBL" id="KDO26149.1"/>
    </source>
</evidence>
<dbReference type="VEuPathDB" id="FungiDB:SPRG_08510"/>
<dbReference type="GeneID" id="24130727"/>
<sequence length="220" mass="23873">MASRVNSALCAKADAILKFWFGATYPATLEVRAGVWFARNPDFDASVAASFGDLVGDLGATSASALLPLLHSNPFAVKVAAVLCLDQFTRNLYRDDKRAFASDDLASTFVLETLARSEAEFLSATSWSKRSSSCRSCTARRRRSMRAPPSSSRSSPRAPRTRSSRACSRSLPSTRSTTRRSLTPTAGTRTATRCLAARARPPRSSTSPTRTLAFSVLRRL</sequence>
<keyword evidence="3" id="KW-1185">Reference proteome</keyword>
<dbReference type="RefSeq" id="XP_012203143.1">
    <property type="nucleotide sequence ID" value="XM_012347753.1"/>
</dbReference>
<feature type="region of interest" description="Disordered" evidence="1">
    <location>
        <begin position="137"/>
        <end position="210"/>
    </location>
</feature>
<dbReference type="KEGG" id="spar:SPRG_08510"/>
<organism evidence="2 3">
    <name type="scientific">Saprolegnia parasitica (strain CBS 223.65)</name>
    <dbReference type="NCBI Taxonomy" id="695850"/>
    <lineage>
        <taxon>Eukaryota</taxon>
        <taxon>Sar</taxon>
        <taxon>Stramenopiles</taxon>
        <taxon>Oomycota</taxon>
        <taxon>Saprolegniomycetes</taxon>
        <taxon>Saprolegniales</taxon>
        <taxon>Saprolegniaceae</taxon>
        <taxon>Saprolegnia</taxon>
    </lineage>
</organism>
<evidence type="ECO:0000256" key="1">
    <source>
        <dbReference type="SAM" id="MobiDB-lite"/>
    </source>
</evidence>
<dbReference type="InterPro" id="IPR010323">
    <property type="entry name" value="DUF924"/>
</dbReference>